<feature type="transmembrane region" description="Helical" evidence="1">
    <location>
        <begin position="45"/>
        <end position="68"/>
    </location>
</feature>
<name>A0ABS4AH86_9PROT</name>
<dbReference type="RefSeq" id="WP_209380647.1">
    <property type="nucleotide sequence ID" value="NZ_JAGIZB010000016.1"/>
</dbReference>
<organism evidence="2 3">
    <name type="scientific">Pararoseomonas baculiformis</name>
    <dbReference type="NCBI Taxonomy" id="2820812"/>
    <lineage>
        <taxon>Bacteria</taxon>
        <taxon>Pseudomonadati</taxon>
        <taxon>Pseudomonadota</taxon>
        <taxon>Alphaproteobacteria</taxon>
        <taxon>Acetobacterales</taxon>
        <taxon>Acetobacteraceae</taxon>
        <taxon>Pararoseomonas</taxon>
    </lineage>
</organism>
<sequence length="252" mass="28337">MDFHFLIRNGIAGGIFLALAFAGMWATSPDDAARVFGALTDVQSLVVALVAAATPVIGICLQSLVLIFRYTRRDMFTDDARRLVARRFREAIHSDANWRSTFGDLLDSGVDDRVFVSIYHRTAPQHLIEWARRRRSYNYLGETCACAVVIGFTIGLFIPDLINAGIWGSERARILFVIIPGVIWTIASLWLARKMRQDADRMELAWAIHELVPDLGRKMKVGGFEARRVQAPVPRLVRDLLLVAGAVFLIRR</sequence>
<feature type="transmembrane region" description="Helical" evidence="1">
    <location>
        <begin position="139"/>
        <end position="162"/>
    </location>
</feature>
<gene>
    <name evidence="2" type="ORF">J8J14_16535</name>
</gene>
<dbReference type="EMBL" id="JAGIZB010000016">
    <property type="protein sequence ID" value="MBP0446383.1"/>
    <property type="molecule type" value="Genomic_DNA"/>
</dbReference>
<feature type="transmembrane region" description="Helical" evidence="1">
    <location>
        <begin position="174"/>
        <end position="192"/>
    </location>
</feature>
<evidence type="ECO:0000313" key="2">
    <source>
        <dbReference type="EMBL" id="MBP0446383.1"/>
    </source>
</evidence>
<evidence type="ECO:0000313" key="3">
    <source>
        <dbReference type="Proteomes" id="UP000681594"/>
    </source>
</evidence>
<comment type="caution">
    <text evidence="2">The sequence shown here is derived from an EMBL/GenBank/DDBJ whole genome shotgun (WGS) entry which is preliminary data.</text>
</comment>
<reference evidence="2 3" key="1">
    <citation type="submission" date="2021-03" db="EMBL/GenBank/DDBJ databases">
        <authorList>
            <person name="So Y."/>
        </authorList>
    </citation>
    <scope>NUCLEOTIDE SEQUENCE [LARGE SCALE GENOMIC DNA]</scope>
    <source>
        <strain evidence="2 3">SSH11</strain>
    </source>
</reference>
<keyword evidence="3" id="KW-1185">Reference proteome</keyword>
<protein>
    <submittedName>
        <fullName evidence="2">Uncharacterized protein</fullName>
    </submittedName>
</protein>
<accession>A0ABS4AH86</accession>
<dbReference type="Proteomes" id="UP000681594">
    <property type="component" value="Unassembled WGS sequence"/>
</dbReference>
<keyword evidence="1" id="KW-0812">Transmembrane</keyword>
<keyword evidence="1" id="KW-1133">Transmembrane helix</keyword>
<keyword evidence="1" id="KW-0472">Membrane</keyword>
<evidence type="ECO:0000256" key="1">
    <source>
        <dbReference type="SAM" id="Phobius"/>
    </source>
</evidence>
<proteinExistence type="predicted"/>